<sequence length="185" mass="20861">MFISRLLVASVMSLFLSLNAYGVESLSGCPPANTKKNVFDASMLEGNSRISIENGTAEYPLVLDFYRPLKGGCKKIEFARYSIEGGVPTVESIFFMVLHGRVNVFSIVSWDINNRGDGTYGRLYQVYAYFFNDDGMLVENRRISEDSSMTGIEGYAQGTESKFRYRTASDVKKYWRSRLGKSVKQ</sequence>
<dbReference type="Proteomes" id="UP000001680">
    <property type="component" value="Chromosome 2"/>
</dbReference>
<keyword evidence="1" id="KW-0732">Signal</keyword>
<proteinExistence type="predicted"/>
<organism evidence="2 3">
    <name type="scientific">Burkholderia ambifaria (strain MC40-6)</name>
    <dbReference type="NCBI Taxonomy" id="398577"/>
    <lineage>
        <taxon>Bacteria</taxon>
        <taxon>Pseudomonadati</taxon>
        <taxon>Pseudomonadota</taxon>
        <taxon>Betaproteobacteria</taxon>
        <taxon>Burkholderiales</taxon>
        <taxon>Burkholderiaceae</taxon>
        <taxon>Burkholderia</taxon>
        <taxon>Burkholderia cepacia complex</taxon>
    </lineage>
</organism>
<evidence type="ECO:0008006" key="4">
    <source>
        <dbReference type="Google" id="ProtNLM"/>
    </source>
</evidence>
<gene>
    <name evidence="2" type="ordered locus">BamMC406_3653</name>
</gene>
<evidence type="ECO:0000313" key="2">
    <source>
        <dbReference type="EMBL" id="ACB66120.1"/>
    </source>
</evidence>
<evidence type="ECO:0000313" key="3">
    <source>
        <dbReference type="Proteomes" id="UP000001680"/>
    </source>
</evidence>
<name>B1Z0J9_BURA4</name>
<feature type="signal peptide" evidence="1">
    <location>
        <begin position="1"/>
        <end position="22"/>
    </location>
</feature>
<evidence type="ECO:0000256" key="1">
    <source>
        <dbReference type="SAM" id="SignalP"/>
    </source>
</evidence>
<dbReference type="KEGG" id="bac:BamMC406_3653"/>
<accession>B1Z0J9</accession>
<feature type="chain" id="PRO_5002771886" description="Lipoprotein" evidence="1">
    <location>
        <begin position="23"/>
        <end position="185"/>
    </location>
</feature>
<reference evidence="3" key="1">
    <citation type="submission" date="2008-04" db="EMBL/GenBank/DDBJ databases">
        <title>Complete sequence of chromosome 2 of Burkholderia ambifaria MC40-6.</title>
        <authorList>
            <person name="Copeland A."/>
            <person name="Lucas S."/>
            <person name="Lapidus A."/>
            <person name="Glavina del Rio T."/>
            <person name="Dalin E."/>
            <person name="Tice H."/>
            <person name="Pitluck S."/>
            <person name="Chain P."/>
            <person name="Malfatti S."/>
            <person name="Shin M."/>
            <person name="Vergez L."/>
            <person name="Lang D."/>
            <person name="Schmutz J."/>
            <person name="Larimer F."/>
            <person name="Land M."/>
            <person name="Hauser L."/>
            <person name="Kyrpides N."/>
            <person name="Lykidis A."/>
            <person name="Ramette A."/>
            <person name="Konstantinidis K."/>
            <person name="Tiedje J."/>
            <person name="Richardson P."/>
        </authorList>
    </citation>
    <scope>NUCLEOTIDE SEQUENCE [LARGE SCALE GENOMIC DNA]</scope>
    <source>
        <strain evidence="3">MC40-6</strain>
    </source>
</reference>
<dbReference type="HOGENOM" id="CLU_1458674_0_0_4"/>
<protein>
    <recommendedName>
        <fullName evidence="4">Lipoprotein</fullName>
    </recommendedName>
</protein>
<dbReference type="AlphaFoldDB" id="B1Z0J9"/>
<dbReference type="EMBL" id="CP001026">
    <property type="protein sequence ID" value="ACB66120.1"/>
    <property type="molecule type" value="Genomic_DNA"/>
</dbReference>